<dbReference type="GO" id="GO:0005634">
    <property type="term" value="C:nucleus"/>
    <property type="evidence" value="ECO:0007669"/>
    <property type="project" value="UniProtKB-SubCell"/>
</dbReference>
<dbReference type="GO" id="GO:0045944">
    <property type="term" value="P:positive regulation of transcription by RNA polymerase II"/>
    <property type="evidence" value="ECO:0007669"/>
    <property type="project" value="TreeGrafter"/>
</dbReference>
<evidence type="ECO:0000256" key="3">
    <source>
        <dbReference type="ARBA" id="ARBA00022771"/>
    </source>
</evidence>
<dbReference type="InterPro" id="IPR000679">
    <property type="entry name" value="Znf_GATA"/>
</dbReference>
<dbReference type="PANTHER" id="PTHR10071:SF281">
    <property type="entry name" value="BOX A-BINDING FACTOR-RELATED"/>
    <property type="match status" value="1"/>
</dbReference>
<feature type="compositionally biased region" description="Low complexity" evidence="9">
    <location>
        <begin position="397"/>
        <end position="408"/>
    </location>
</feature>
<dbReference type="PANTHER" id="PTHR10071">
    <property type="entry name" value="TRANSCRIPTION FACTOR GATA FAMILY MEMBER"/>
    <property type="match status" value="1"/>
</dbReference>
<feature type="region of interest" description="Disordered" evidence="9">
    <location>
        <begin position="251"/>
        <end position="272"/>
    </location>
</feature>
<organism evidence="11 12">
    <name type="scientific">Circinella minor</name>
    <dbReference type="NCBI Taxonomy" id="1195481"/>
    <lineage>
        <taxon>Eukaryota</taxon>
        <taxon>Fungi</taxon>
        <taxon>Fungi incertae sedis</taxon>
        <taxon>Mucoromycota</taxon>
        <taxon>Mucoromycotina</taxon>
        <taxon>Mucoromycetes</taxon>
        <taxon>Mucorales</taxon>
        <taxon>Lichtheimiaceae</taxon>
        <taxon>Circinella</taxon>
    </lineage>
</organism>
<feature type="region of interest" description="Disordered" evidence="9">
    <location>
        <begin position="385"/>
        <end position="496"/>
    </location>
</feature>
<keyword evidence="7" id="KW-0539">Nucleus</keyword>
<keyword evidence="12" id="KW-1185">Reference proteome</keyword>
<keyword evidence="6" id="KW-0804">Transcription</keyword>
<feature type="region of interest" description="Disordered" evidence="9">
    <location>
        <begin position="89"/>
        <end position="124"/>
    </location>
</feature>
<dbReference type="InterPro" id="IPR013088">
    <property type="entry name" value="Znf_NHR/GATA"/>
</dbReference>
<comment type="subcellular location">
    <subcellularLocation>
        <location evidence="1">Nucleus</location>
    </subcellularLocation>
</comment>
<dbReference type="InterPro" id="IPR013860">
    <property type="entry name" value="AreA_GATA"/>
</dbReference>
<protein>
    <recommendedName>
        <fullName evidence="10">GATA-type domain-containing protein</fullName>
    </recommendedName>
</protein>
<dbReference type="GO" id="GO:0000981">
    <property type="term" value="F:DNA-binding transcription factor activity, RNA polymerase II-specific"/>
    <property type="evidence" value="ECO:0007669"/>
    <property type="project" value="TreeGrafter"/>
</dbReference>
<dbReference type="GO" id="GO:0000122">
    <property type="term" value="P:negative regulation of transcription by RNA polymerase II"/>
    <property type="evidence" value="ECO:0007669"/>
    <property type="project" value="TreeGrafter"/>
</dbReference>
<evidence type="ECO:0000313" key="11">
    <source>
        <dbReference type="EMBL" id="KAG2218000.1"/>
    </source>
</evidence>
<feature type="domain" description="GATA-type" evidence="10">
    <location>
        <begin position="495"/>
        <end position="542"/>
    </location>
</feature>
<evidence type="ECO:0000256" key="8">
    <source>
        <dbReference type="PROSITE-ProRule" id="PRU00094"/>
    </source>
</evidence>
<comment type="caution">
    <text evidence="11">The sequence shown here is derived from an EMBL/GenBank/DDBJ whole genome shotgun (WGS) entry which is preliminary data.</text>
</comment>
<dbReference type="SMART" id="SM00401">
    <property type="entry name" value="ZnF_GATA"/>
    <property type="match status" value="2"/>
</dbReference>
<dbReference type="GO" id="GO:0008270">
    <property type="term" value="F:zinc ion binding"/>
    <property type="evidence" value="ECO:0007669"/>
    <property type="project" value="UniProtKB-KW"/>
</dbReference>
<dbReference type="PRINTS" id="PR00619">
    <property type="entry name" value="GATAZNFINGER"/>
</dbReference>
<evidence type="ECO:0000259" key="10">
    <source>
        <dbReference type="PROSITE" id="PS50114"/>
    </source>
</evidence>
<dbReference type="Pfam" id="PF08550">
    <property type="entry name" value="GATA_AreA"/>
    <property type="match status" value="1"/>
</dbReference>
<keyword evidence="4" id="KW-0862">Zinc</keyword>
<dbReference type="CDD" id="cd00202">
    <property type="entry name" value="ZnF_GATA"/>
    <property type="match status" value="2"/>
</dbReference>
<dbReference type="AlphaFoldDB" id="A0A8H7VEY6"/>
<feature type="compositionally biased region" description="Low complexity" evidence="9">
    <location>
        <begin position="711"/>
        <end position="732"/>
    </location>
</feature>
<dbReference type="Proteomes" id="UP000646827">
    <property type="component" value="Unassembled WGS sequence"/>
</dbReference>
<feature type="region of interest" description="Disordered" evidence="9">
    <location>
        <begin position="302"/>
        <end position="323"/>
    </location>
</feature>
<dbReference type="SUPFAM" id="SSF57716">
    <property type="entry name" value="Glucocorticoid receptor-like (DNA-binding domain)"/>
    <property type="match status" value="2"/>
</dbReference>
<feature type="domain" description="GATA-type" evidence="10">
    <location>
        <begin position="553"/>
        <end position="600"/>
    </location>
</feature>
<evidence type="ECO:0000313" key="12">
    <source>
        <dbReference type="Proteomes" id="UP000646827"/>
    </source>
</evidence>
<feature type="compositionally biased region" description="Low complexity" evidence="9">
    <location>
        <begin position="91"/>
        <end position="100"/>
    </location>
</feature>
<feature type="compositionally biased region" description="Low complexity" evidence="9">
    <location>
        <begin position="261"/>
        <end position="272"/>
    </location>
</feature>
<feature type="region of interest" description="Disordered" evidence="9">
    <location>
        <begin position="711"/>
        <end position="736"/>
    </location>
</feature>
<feature type="region of interest" description="Disordered" evidence="9">
    <location>
        <begin position="591"/>
        <end position="662"/>
    </location>
</feature>
<dbReference type="PROSITE" id="PS00344">
    <property type="entry name" value="GATA_ZN_FINGER_1"/>
    <property type="match status" value="1"/>
</dbReference>
<dbReference type="Pfam" id="PF00320">
    <property type="entry name" value="GATA"/>
    <property type="match status" value="2"/>
</dbReference>
<dbReference type="PROSITE" id="PS50114">
    <property type="entry name" value="GATA_ZN_FINGER_2"/>
    <property type="match status" value="2"/>
</dbReference>
<keyword evidence="3 8" id="KW-0863">Zinc-finger</keyword>
<evidence type="ECO:0000256" key="5">
    <source>
        <dbReference type="ARBA" id="ARBA00023015"/>
    </source>
</evidence>
<feature type="compositionally biased region" description="Basic residues" evidence="9">
    <location>
        <begin position="307"/>
        <end position="321"/>
    </location>
</feature>
<dbReference type="Gene3D" id="3.30.50.10">
    <property type="entry name" value="Erythroid Transcription Factor GATA-1, subunit A"/>
    <property type="match status" value="2"/>
</dbReference>
<evidence type="ECO:0000256" key="4">
    <source>
        <dbReference type="ARBA" id="ARBA00022833"/>
    </source>
</evidence>
<feature type="compositionally biased region" description="Basic residues" evidence="9">
    <location>
        <begin position="608"/>
        <end position="626"/>
    </location>
</feature>
<dbReference type="EMBL" id="JAEPRB010000258">
    <property type="protein sequence ID" value="KAG2218000.1"/>
    <property type="molecule type" value="Genomic_DNA"/>
</dbReference>
<sequence length="748" mass="85330">MTPFVLRVKGGEDTFFSPLENFHSEQDITYVWKITNKVKDALENGSRMENMSWRLWFRHQLINQQKLEEKQKQQLQLLEQQRQFEHSLTLHVQQQQQQEQQNHHHQFWFDQHHNPPPPPTKDLPPDMMDFDDTTNQFMLHNNPTHDFLFGNENHQHSHNLNHHHHHGDTINTIATANIKSIDHHLQEGDTPWPLAATEYDLQRDMRDTPPSFQQDQHLDNALASRMAAFSMQPINSMPSSPILPHMTPMSMHHRTPQDAINGNNNNNNTAGTGAAVYVESSTLLQQQDQSTTTTSLHKLLEQQQQTNHHHHHHHPTARVRSRPQISLEIEGLTSSSSSSANDHSSSLYHTDLFSPSIASSSHQQPGDIMPVPQILNLLEQAGMYDGDQPTKFEQHHQQQQLPQQSLQLHHQHHHPFHNNNHQQVQTQKPTTTSLAKLRKKNIISKTKDDMNQESSYSSSSSEDESSSDDDSSDDDNDDTSSDEEEDEEIDDTPICTNCGATSTPLWRRSPDDELLCNACGLYQKLHNAPRPKSLRPNSARKEIREEAAVRLVCSNCKTTTTPLWRRDGEGAPLCNACGLYLKLHHEKRPLSMKSDTIKKRQRYESQRNRKKKGKKKKDKKTKKKRLRKDDSHSKKNKHREEKRGRVAYSPTPEVASLPSPATMTTAEAEALASSSSILASTTQLMMNFQQATAAQQQQQQPFYQDHLFQHSFNFTPSSPSSSTHNNNNSSNNDLCDGSCIAGMGAADF</sequence>
<feature type="compositionally biased region" description="Basic and acidic residues" evidence="9">
    <location>
        <begin position="627"/>
        <end position="644"/>
    </location>
</feature>
<keyword evidence="5" id="KW-0805">Transcription regulation</keyword>
<dbReference type="InterPro" id="IPR039355">
    <property type="entry name" value="Transcription_factor_GATA"/>
</dbReference>
<proteinExistence type="predicted"/>
<evidence type="ECO:0000256" key="7">
    <source>
        <dbReference type="ARBA" id="ARBA00023242"/>
    </source>
</evidence>
<dbReference type="GO" id="GO:0000978">
    <property type="term" value="F:RNA polymerase II cis-regulatory region sequence-specific DNA binding"/>
    <property type="evidence" value="ECO:0007669"/>
    <property type="project" value="TreeGrafter"/>
</dbReference>
<feature type="compositionally biased region" description="Acidic residues" evidence="9">
    <location>
        <begin position="461"/>
        <end position="491"/>
    </location>
</feature>
<keyword evidence="2" id="KW-0479">Metal-binding</keyword>
<evidence type="ECO:0000256" key="9">
    <source>
        <dbReference type="SAM" id="MobiDB-lite"/>
    </source>
</evidence>
<dbReference type="FunFam" id="3.30.50.10:FF:000007">
    <property type="entry name" value="Nitrogen regulatory AreA, N-terminal"/>
    <property type="match status" value="1"/>
</dbReference>
<reference evidence="11 12" key="1">
    <citation type="submission" date="2020-12" db="EMBL/GenBank/DDBJ databases">
        <title>Metabolic potential, ecology and presence of endohyphal bacteria is reflected in genomic diversity of Mucoromycotina.</title>
        <authorList>
            <person name="Muszewska A."/>
            <person name="Okrasinska A."/>
            <person name="Steczkiewicz K."/>
            <person name="Drgas O."/>
            <person name="Orlowska M."/>
            <person name="Perlinska-Lenart U."/>
            <person name="Aleksandrzak-Piekarczyk T."/>
            <person name="Szatraj K."/>
            <person name="Zielenkiewicz U."/>
            <person name="Pilsyk S."/>
            <person name="Malc E."/>
            <person name="Mieczkowski P."/>
            <person name="Kruszewska J.S."/>
            <person name="Biernat P."/>
            <person name="Pawlowska J."/>
        </authorList>
    </citation>
    <scope>NUCLEOTIDE SEQUENCE [LARGE SCALE GENOMIC DNA]</scope>
    <source>
        <strain evidence="11 12">CBS 142.35</strain>
    </source>
</reference>
<evidence type="ECO:0000256" key="2">
    <source>
        <dbReference type="ARBA" id="ARBA00022723"/>
    </source>
</evidence>
<accession>A0A8H7VEY6</accession>
<feature type="compositionally biased region" description="Basic and acidic residues" evidence="9">
    <location>
        <begin position="595"/>
        <end position="607"/>
    </location>
</feature>
<name>A0A8H7VEY6_9FUNG</name>
<dbReference type="OrthoDB" id="515401at2759"/>
<gene>
    <name evidence="11" type="ORF">INT45_001543</name>
</gene>
<evidence type="ECO:0000256" key="6">
    <source>
        <dbReference type="ARBA" id="ARBA00023163"/>
    </source>
</evidence>
<evidence type="ECO:0000256" key="1">
    <source>
        <dbReference type="ARBA" id="ARBA00004123"/>
    </source>
</evidence>